<dbReference type="PANTHER" id="PTHR13563:SF13">
    <property type="entry name" value="TRNA METHYLTRANSFERASE 10 HOMOLOG A"/>
    <property type="match status" value="1"/>
</dbReference>
<dbReference type="STRING" id="112090.W4H878"/>
<dbReference type="GO" id="GO:0000049">
    <property type="term" value="F:tRNA binding"/>
    <property type="evidence" value="ECO:0007669"/>
    <property type="project" value="TreeGrafter"/>
</dbReference>
<gene>
    <name evidence="8" type="ORF">H257_01540</name>
</gene>
<evidence type="ECO:0000256" key="6">
    <source>
        <dbReference type="SAM" id="MobiDB-lite"/>
    </source>
</evidence>
<keyword evidence="2" id="KW-0489">Methyltransferase</keyword>
<dbReference type="RefSeq" id="XP_009823098.1">
    <property type="nucleotide sequence ID" value="XM_009824796.1"/>
</dbReference>
<evidence type="ECO:0000256" key="4">
    <source>
        <dbReference type="ARBA" id="ARBA00022691"/>
    </source>
</evidence>
<dbReference type="GO" id="GO:0052905">
    <property type="term" value="F:tRNA (guanosine(9)-N1)-methyltransferase activity"/>
    <property type="evidence" value="ECO:0007669"/>
    <property type="project" value="UniProtKB-EC"/>
</dbReference>
<evidence type="ECO:0000256" key="5">
    <source>
        <dbReference type="ARBA" id="ARBA00048434"/>
    </source>
</evidence>
<dbReference type="Gene3D" id="3.40.1280.30">
    <property type="match status" value="1"/>
</dbReference>
<dbReference type="InterPro" id="IPR038459">
    <property type="entry name" value="MT_TRM10-typ_sf"/>
</dbReference>
<name>W4H878_APHAT</name>
<dbReference type="OrthoDB" id="278300at2759"/>
<evidence type="ECO:0000256" key="3">
    <source>
        <dbReference type="ARBA" id="ARBA00022679"/>
    </source>
</evidence>
<keyword evidence="3" id="KW-0808">Transferase</keyword>
<dbReference type="InterPro" id="IPR028564">
    <property type="entry name" value="MT_TRM10-typ"/>
</dbReference>
<dbReference type="EMBL" id="KI913115">
    <property type="protein sequence ID" value="ETV88235.1"/>
    <property type="molecule type" value="Genomic_DNA"/>
</dbReference>
<dbReference type="EC" id="2.1.1.221" evidence="1"/>
<dbReference type="GeneID" id="20803536"/>
<dbReference type="VEuPathDB" id="FungiDB:H257_01540"/>
<evidence type="ECO:0000256" key="1">
    <source>
        <dbReference type="ARBA" id="ARBA00012797"/>
    </source>
</evidence>
<evidence type="ECO:0000313" key="8">
    <source>
        <dbReference type="EMBL" id="ETV88235.1"/>
    </source>
</evidence>
<keyword evidence="4" id="KW-0949">S-adenosyl-L-methionine</keyword>
<feature type="domain" description="SAM-dependent MTase TRM10-type" evidence="7">
    <location>
        <begin position="66"/>
        <end position="256"/>
    </location>
</feature>
<organism evidence="8">
    <name type="scientific">Aphanomyces astaci</name>
    <name type="common">Crayfish plague agent</name>
    <dbReference type="NCBI Taxonomy" id="112090"/>
    <lineage>
        <taxon>Eukaryota</taxon>
        <taxon>Sar</taxon>
        <taxon>Stramenopiles</taxon>
        <taxon>Oomycota</taxon>
        <taxon>Saprolegniomycetes</taxon>
        <taxon>Saprolegniales</taxon>
        <taxon>Verrucalvaceae</taxon>
        <taxon>Aphanomyces</taxon>
    </lineage>
</organism>
<protein>
    <recommendedName>
        <fullName evidence="1">tRNA (guanine(9)-N(1))-methyltransferase</fullName>
        <ecNumber evidence="1">2.1.1.221</ecNumber>
    </recommendedName>
</protein>
<dbReference type="PROSITE" id="PS51675">
    <property type="entry name" value="SAM_MT_TRM10"/>
    <property type="match status" value="1"/>
</dbReference>
<dbReference type="GO" id="GO:0005634">
    <property type="term" value="C:nucleus"/>
    <property type="evidence" value="ECO:0007669"/>
    <property type="project" value="TreeGrafter"/>
</dbReference>
<feature type="compositionally biased region" description="Low complexity" evidence="6">
    <location>
        <begin position="1"/>
        <end position="10"/>
    </location>
</feature>
<comment type="catalytic activity">
    <reaction evidence="5">
        <text>guanosine(9) in tRNA + S-adenosyl-L-methionine = N(1)-methylguanosine(9) in tRNA + S-adenosyl-L-homocysteine + H(+)</text>
        <dbReference type="Rhea" id="RHEA:43156"/>
        <dbReference type="Rhea" id="RHEA-COMP:10367"/>
        <dbReference type="Rhea" id="RHEA-COMP:10368"/>
        <dbReference type="ChEBI" id="CHEBI:15378"/>
        <dbReference type="ChEBI" id="CHEBI:57856"/>
        <dbReference type="ChEBI" id="CHEBI:59789"/>
        <dbReference type="ChEBI" id="CHEBI:73542"/>
        <dbReference type="ChEBI" id="CHEBI:74269"/>
        <dbReference type="EC" id="2.1.1.221"/>
    </reaction>
</comment>
<dbReference type="CDD" id="cd18089">
    <property type="entry name" value="SPOUT_Trm10-like"/>
    <property type="match status" value="1"/>
</dbReference>
<feature type="region of interest" description="Disordered" evidence="6">
    <location>
        <begin position="1"/>
        <end position="20"/>
    </location>
</feature>
<accession>W4H878</accession>
<evidence type="ECO:0000259" key="7">
    <source>
        <dbReference type="PROSITE" id="PS51675"/>
    </source>
</evidence>
<sequence>MASAIASAASEMDGHDKETEYEAKMVKKTVLARERRKMRRKELLGSMTADERKAFVKNEARTEQERAQRLAVASETGQRVAIDCGYDGIMSDKEVSSLSKQIKFCYGTIRRMDDPFALTVTDCTDGSRIASALQRFSADKWSIQLQPASVSSLFPATDLVFLTPDSPNLLSTLDRSKVYVIGGIVDRSRVKGRSLQAATALGVETARLPIQEFVPDRHTDHILNVNTVVEILASIQAGNDWPTTLAECLPKRKQASVSRRVLKRQAKEIASTRVVFH</sequence>
<proteinExistence type="predicted"/>
<evidence type="ECO:0000256" key="2">
    <source>
        <dbReference type="ARBA" id="ARBA00022603"/>
    </source>
</evidence>
<dbReference type="PANTHER" id="PTHR13563">
    <property type="entry name" value="TRNA (GUANINE-9-) METHYLTRANSFERASE"/>
    <property type="match status" value="1"/>
</dbReference>
<dbReference type="AlphaFoldDB" id="W4H878"/>
<dbReference type="InterPro" id="IPR007356">
    <property type="entry name" value="tRNA_m1G_MeTrfase_euk"/>
</dbReference>
<reference evidence="8" key="1">
    <citation type="submission" date="2013-12" db="EMBL/GenBank/DDBJ databases">
        <title>The Genome Sequence of Aphanomyces astaci APO3.</title>
        <authorList>
            <consortium name="The Broad Institute Genomics Platform"/>
            <person name="Russ C."/>
            <person name="Tyler B."/>
            <person name="van West P."/>
            <person name="Dieguez-Uribeondo J."/>
            <person name="Young S.K."/>
            <person name="Zeng Q."/>
            <person name="Gargeya S."/>
            <person name="Fitzgerald M."/>
            <person name="Abouelleil A."/>
            <person name="Alvarado L."/>
            <person name="Chapman S.B."/>
            <person name="Gainer-Dewar J."/>
            <person name="Goldberg J."/>
            <person name="Griggs A."/>
            <person name="Gujja S."/>
            <person name="Hansen M."/>
            <person name="Howarth C."/>
            <person name="Imamovic A."/>
            <person name="Ireland A."/>
            <person name="Larimer J."/>
            <person name="McCowan C."/>
            <person name="Murphy C."/>
            <person name="Pearson M."/>
            <person name="Poon T.W."/>
            <person name="Priest M."/>
            <person name="Roberts A."/>
            <person name="Saif S."/>
            <person name="Shea T."/>
            <person name="Sykes S."/>
            <person name="Wortman J."/>
            <person name="Nusbaum C."/>
            <person name="Birren B."/>
        </authorList>
    </citation>
    <scope>NUCLEOTIDE SEQUENCE [LARGE SCALE GENOMIC DNA]</scope>
    <source>
        <strain evidence="8">APO3</strain>
    </source>
</reference>
<dbReference type="GO" id="GO:0002939">
    <property type="term" value="P:tRNA N1-guanine methylation"/>
    <property type="evidence" value="ECO:0007669"/>
    <property type="project" value="TreeGrafter"/>
</dbReference>